<proteinExistence type="inferred from homology"/>
<dbReference type="RefSeq" id="WP_158099173.1">
    <property type="nucleotide sequence ID" value="NZ_BSBO01000005.1"/>
</dbReference>
<keyword evidence="5" id="KW-1185">Reference proteome</keyword>
<evidence type="ECO:0000313" key="4">
    <source>
        <dbReference type="EMBL" id="GLG03525.1"/>
    </source>
</evidence>
<gene>
    <name evidence="4" type="ORF">Selli1_06990</name>
</gene>
<name>A0A9W6C6G1_9FIRM</name>
<dbReference type="PANTHER" id="PTHR12215">
    <property type="entry name" value="PHOSPHOPANTETHEINE TRANSFERASE"/>
    <property type="match status" value="1"/>
</dbReference>
<accession>A0A9W6C6G1</accession>
<dbReference type="GO" id="GO:0000287">
    <property type="term" value="F:magnesium ion binding"/>
    <property type="evidence" value="ECO:0007669"/>
    <property type="project" value="InterPro"/>
</dbReference>
<dbReference type="AlphaFoldDB" id="A0A9W6C6G1"/>
<comment type="caution">
    <text evidence="4">The sequence shown here is derived from an EMBL/GenBank/DDBJ whole genome shotgun (WGS) entry which is preliminary data.</text>
</comment>
<dbReference type="Gene3D" id="3.90.470.20">
    <property type="entry name" value="4'-phosphopantetheinyl transferase domain"/>
    <property type="match status" value="1"/>
</dbReference>
<protein>
    <recommendedName>
        <fullName evidence="3">4'-phosphopantetheinyl transferase domain-containing protein</fullName>
    </recommendedName>
</protein>
<evidence type="ECO:0000256" key="1">
    <source>
        <dbReference type="ARBA" id="ARBA00010990"/>
    </source>
</evidence>
<evidence type="ECO:0000256" key="2">
    <source>
        <dbReference type="ARBA" id="ARBA00022679"/>
    </source>
</evidence>
<dbReference type="InterPro" id="IPR037143">
    <property type="entry name" value="4-PPantetheinyl_Trfase_dom_sf"/>
</dbReference>
<dbReference type="Pfam" id="PF01648">
    <property type="entry name" value="ACPS"/>
    <property type="match status" value="1"/>
</dbReference>
<organism evidence="4 5">
    <name type="scientific">Sellimonas catena</name>
    <dbReference type="NCBI Taxonomy" id="2994035"/>
    <lineage>
        <taxon>Bacteria</taxon>
        <taxon>Bacillati</taxon>
        <taxon>Bacillota</taxon>
        <taxon>Clostridia</taxon>
        <taxon>Lachnospirales</taxon>
        <taxon>Lachnospiraceae</taxon>
        <taxon>Sellimonas</taxon>
    </lineage>
</organism>
<reference evidence="4 5" key="1">
    <citation type="journal article" date="2023" name="Int. J. Syst. Evol. Microbiol.">
        <title>Sellimonas catena sp. nov., isolated from human faeces.</title>
        <authorList>
            <person name="Hisatomi A."/>
            <person name="Ohkuma M."/>
            <person name="Sakamoto M."/>
        </authorList>
    </citation>
    <scope>NUCLEOTIDE SEQUENCE [LARGE SCALE GENOMIC DNA]</scope>
    <source>
        <strain evidence="4 5">12EGH17</strain>
    </source>
</reference>
<dbReference type="GO" id="GO:0005829">
    <property type="term" value="C:cytosol"/>
    <property type="evidence" value="ECO:0007669"/>
    <property type="project" value="TreeGrafter"/>
</dbReference>
<comment type="similarity">
    <text evidence="1">Belongs to the P-Pant transferase superfamily. Gsp/Sfp/HetI/AcpT family.</text>
</comment>
<evidence type="ECO:0000259" key="3">
    <source>
        <dbReference type="Pfam" id="PF01648"/>
    </source>
</evidence>
<sequence>MVYTWAADTALLMDEKQYEAYYRQIPKWRQEKADRIRMREDRALSVGVWALYQKALRESGLSEKMVFNLSHSGHYVLCSIADTETARTGCDLEKTGIPRLKVARRFFCRSEWDYIQKKASEDERKEAFYRYWVLKESFMKATRLGMKLPLDAFAIRLSEGEDPVLTKKPDTIEGRFYFREYPEPERGFFAAVCSEDPDMAENLRWMTL</sequence>
<dbReference type="EMBL" id="BSBO01000005">
    <property type="protein sequence ID" value="GLG03525.1"/>
    <property type="molecule type" value="Genomic_DNA"/>
</dbReference>
<dbReference type="SUPFAM" id="SSF56214">
    <property type="entry name" value="4'-phosphopantetheinyl transferase"/>
    <property type="match status" value="2"/>
</dbReference>
<dbReference type="InterPro" id="IPR050559">
    <property type="entry name" value="P-Pant_transferase_sf"/>
</dbReference>
<feature type="domain" description="4'-phosphopantetheinyl transferase" evidence="3">
    <location>
        <begin position="89"/>
        <end position="179"/>
    </location>
</feature>
<dbReference type="InterPro" id="IPR008278">
    <property type="entry name" value="4-PPantetheinyl_Trfase_dom"/>
</dbReference>
<dbReference type="Proteomes" id="UP001145145">
    <property type="component" value="Unassembled WGS sequence"/>
</dbReference>
<dbReference type="GO" id="GO:0008897">
    <property type="term" value="F:holo-[acyl-carrier-protein] synthase activity"/>
    <property type="evidence" value="ECO:0007669"/>
    <property type="project" value="InterPro"/>
</dbReference>
<dbReference type="PANTHER" id="PTHR12215:SF10">
    <property type="entry name" value="L-AMINOADIPATE-SEMIALDEHYDE DEHYDROGENASE-PHOSPHOPANTETHEINYL TRANSFERASE"/>
    <property type="match status" value="1"/>
</dbReference>
<keyword evidence="2" id="KW-0808">Transferase</keyword>
<dbReference type="GO" id="GO:0019878">
    <property type="term" value="P:lysine biosynthetic process via aminoadipic acid"/>
    <property type="evidence" value="ECO:0007669"/>
    <property type="project" value="TreeGrafter"/>
</dbReference>
<evidence type="ECO:0000313" key="5">
    <source>
        <dbReference type="Proteomes" id="UP001145145"/>
    </source>
</evidence>